<reference evidence="5" key="1">
    <citation type="journal article" date="2024" name="Int. J. Syst. Evol. Microbiol.">
        <title>Methylomarinovum tepidoasis sp. nov., a moderately thermophilic methanotroph of the family Methylothermaceae isolated from a deep-sea hydrothermal field.</title>
        <authorList>
            <person name="Hirayama H."/>
            <person name="Takaki Y."/>
            <person name="Abe M."/>
            <person name="Miyazaki M."/>
            <person name="Uematsu K."/>
            <person name="Matsui Y."/>
            <person name="Takai K."/>
        </authorList>
    </citation>
    <scope>NUCLEOTIDE SEQUENCE [LARGE SCALE GENOMIC DNA]</scope>
    <source>
        <strain evidence="5">IN45</strain>
    </source>
</reference>
<dbReference type="EC" id="2.7.1.184" evidence="4"/>
<evidence type="ECO:0000313" key="4">
    <source>
        <dbReference type="EMBL" id="BCX88740.1"/>
    </source>
</evidence>
<dbReference type="InterPro" id="IPR029056">
    <property type="entry name" value="Ribokinase-like"/>
</dbReference>
<proteinExistence type="predicted"/>
<accession>A0AAU9C8H5</accession>
<keyword evidence="1 4" id="KW-0808">Transferase</keyword>
<dbReference type="GO" id="GO:0016301">
    <property type="term" value="F:kinase activity"/>
    <property type="evidence" value="ECO:0007669"/>
    <property type="project" value="UniProtKB-KW"/>
</dbReference>
<organism evidence="4 5">
    <name type="scientific">Methylomarinovum tepidoasis</name>
    <dbReference type="NCBI Taxonomy" id="2840183"/>
    <lineage>
        <taxon>Bacteria</taxon>
        <taxon>Pseudomonadati</taxon>
        <taxon>Pseudomonadota</taxon>
        <taxon>Gammaproteobacteria</taxon>
        <taxon>Methylococcales</taxon>
        <taxon>Methylothermaceae</taxon>
        <taxon>Methylomarinovum</taxon>
    </lineage>
</organism>
<evidence type="ECO:0000256" key="1">
    <source>
        <dbReference type="ARBA" id="ARBA00022679"/>
    </source>
</evidence>
<dbReference type="KEGG" id="meiy:MIN45_P1109"/>
<feature type="domain" description="Carbohydrate kinase PfkB" evidence="3">
    <location>
        <begin position="2"/>
        <end position="281"/>
    </location>
</feature>
<evidence type="ECO:0000256" key="2">
    <source>
        <dbReference type="ARBA" id="ARBA00022777"/>
    </source>
</evidence>
<dbReference type="Pfam" id="PF00294">
    <property type="entry name" value="PfkB"/>
    <property type="match status" value="1"/>
</dbReference>
<keyword evidence="2 4" id="KW-0418">Kinase</keyword>
<dbReference type="RefSeq" id="WP_286294131.1">
    <property type="nucleotide sequence ID" value="NZ_AP024718.1"/>
</dbReference>
<dbReference type="InterPro" id="IPR011611">
    <property type="entry name" value="PfkB_dom"/>
</dbReference>
<dbReference type="InterPro" id="IPR002139">
    <property type="entry name" value="Ribo/fructo_kinase"/>
</dbReference>
<dbReference type="PANTHER" id="PTHR10584">
    <property type="entry name" value="SUGAR KINASE"/>
    <property type="match status" value="1"/>
</dbReference>
<evidence type="ECO:0000259" key="3">
    <source>
        <dbReference type="Pfam" id="PF00294"/>
    </source>
</evidence>
<dbReference type="GO" id="GO:0006796">
    <property type="term" value="P:phosphate-containing compound metabolic process"/>
    <property type="evidence" value="ECO:0007669"/>
    <property type="project" value="UniProtKB-ARBA"/>
</dbReference>
<keyword evidence="5" id="KW-1185">Reference proteome</keyword>
<dbReference type="Gene3D" id="3.40.1190.20">
    <property type="match status" value="1"/>
</dbReference>
<gene>
    <name evidence="4" type="ORF">MIN45_P1109</name>
</gene>
<dbReference type="PANTHER" id="PTHR10584:SF157">
    <property type="entry name" value="SULFOFRUCTOSE KINASE"/>
    <property type="match status" value="1"/>
</dbReference>
<protein>
    <submittedName>
        <fullName evidence="4">Sulfofructose kinase</fullName>
        <ecNumber evidence="4">2.7.1.184</ecNumber>
    </submittedName>
</protein>
<evidence type="ECO:0000313" key="5">
    <source>
        <dbReference type="Proteomes" id="UP001321450"/>
    </source>
</evidence>
<dbReference type="AlphaFoldDB" id="A0AAU9C8H5"/>
<dbReference type="PRINTS" id="PR00990">
    <property type="entry name" value="RIBOKINASE"/>
</dbReference>
<sequence>MDVLCIGHASYDLVFSVPHHPGEDEKCVATDFVGCGGGPAANAAVTVTRLGRRGAFAGYLGRDLHGQAHWQELRDDGVATDWIVRGDSPTPLSTVLVKPDGRRALVNYRGDTRPLSPGALDLSRTAPACVLYDGHEPELSLHWHPRFRQQGIATVLDAGSLHRGTEALMFAVDYLLASRKFAAQWLGRDDPEAALSALAQRSPAVVITLGEAGLIWQRGSRRGRLPAFPVRAVDTTGAGDTFHGAFCVALVEGRDWETALRFASAAAALCCTRMGARPGIPRRRAVEALLAGGSV</sequence>
<dbReference type="Proteomes" id="UP001321450">
    <property type="component" value="Chromosome"/>
</dbReference>
<name>A0AAU9C8H5_9GAMM</name>
<dbReference type="SUPFAM" id="SSF53613">
    <property type="entry name" value="Ribokinase-like"/>
    <property type="match status" value="1"/>
</dbReference>
<dbReference type="GO" id="GO:0061594">
    <property type="term" value="F:6-deoxy-6-sulfofructose kinase activity"/>
    <property type="evidence" value="ECO:0007669"/>
    <property type="project" value="UniProtKB-EC"/>
</dbReference>
<dbReference type="EMBL" id="AP024718">
    <property type="protein sequence ID" value="BCX88740.1"/>
    <property type="molecule type" value="Genomic_DNA"/>
</dbReference>
<dbReference type="GO" id="GO:0005829">
    <property type="term" value="C:cytosol"/>
    <property type="evidence" value="ECO:0007669"/>
    <property type="project" value="TreeGrafter"/>
</dbReference>